<dbReference type="Proteomes" id="UP000230775">
    <property type="component" value="Unassembled WGS sequence"/>
</dbReference>
<sequence>MKIGILTHNFPKNEDDRKDAGVFLRDFAAELEKKREVYIYKPRLDDKLGSWHLFSPLSLLRFVKLVIRGRKEAVDFAIKNKLDYCLAVWAIPSGVFALGVKKALHIPYAVWCLGSDINFYARIPVLKQIIKSVLKNADRVFANSLFLKDKVEALVGKKCTFLPAVTKIHGSRIVRKSQSDIVKFLYVGRLERVKGIDILLNALSKVDKKYFGGWKLDVLGGGTLMRNLKSNNFVKFHNWADEEKVVKFMKASNCLIIPSRSESLPLVLLEAAQFNLPIITSDVGDCPYIIKKYNIGWVFKRGSVYSLARRLEDFLKEGEKKKMETDGFLKLRRDFSQKVSVRKFLSEIT</sequence>
<proteinExistence type="predicted"/>
<name>A0A2H0WQH1_9BACT</name>
<dbReference type="SUPFAM" id="SSF53756">
    <property type="entry name" value="UDP-Glycosyltransferase/glycogen phosphorylase"/>
    <property type="match status" value="1"/>
</dbReference>
<dbReference type="CDD" id="cd03801">
    <property type="entry name" value="GT4_PimA-like"/>
    <property type="match status" value="1"/>
</dbReference>
<evidence type="ECO:0000259" key="1">
    <source>
        <dbReference type="Pfam" id="PF00534"/>
    </source>
</evidence>
<dbReference type="PANTHER" id="PTHR12526">
    <property type="entry name" value="GLYCOSYLTRANSFERASE"/>
    <property type="match status" value="1"/>
</dbReference>
<organism evidence="2 3">
    <name type="scientific">Candidatus Shapirobacteria bacterium CG09_land_8_20_14_0_10_39_12</name>
    <dbReference type="NCBI Taxonomy" id="1974885"/>
    <lineage>
        <taxon>Bacteria</taxon>
        <taxon>Candidatus Shapironibacteriota</taxon>
    </lineage>
</organism>
<comment type="caution">
    <text evidence="2">The sequence shown here is derived from an EMBL/GenBank/DDBJ whole genome shotgun (WGS) entry which is preliminary data.</text>
</comment>
<evidence type="ECO:0000313" key="2">
    <source>
        <dbReference type="EMBL" id="PIS14865.1"/>
    </source>
</evidence>
<dbReference type="InterPro" id="IPR001296">
    <property type="entry name" value="Glyco_trans_1"/>
</dbReference>
<dbReference type="GO" id="GO:0016757">
    <property type="term" value="F:glycosyltransferase activity"/>
    <property type="evidence" value="ECO:0007669"/>
    <property type="project" value="InterPro"/>
</dbReference>
<accession>A0A2H0WQH1</accession>
<gene>
    <name evidence="2" type="ORF">COT64_00370</name>
</gene>
<dbReference type="Gene3D" id="3.40.50.2000">
    <property type="entry name" value="Glycogen Phosphorylase B"/>
    <property type="match status" value="2"/>
</dbReference>
<feature type="domain" description="Glycosyl transferase family 1" evidence="1">
    <location>
        <begin position="182"/>
        <end position="322"/>
    </location>
</feature>
<evidence type="ECO:0000313" key="3">
    <source>
        <dbReference type="Proteomes" id="UP000230775"/>
    </source>
</evidence>
<protein>
    <recommendedName>
        <fullName evidence="1">Glycosyl transferase family 1 domain-containing protein</fullName>
    </recommendedName>
</protein>
<reference evidence="3" key="1">
    <citation type="submission" date="2017-09" db="EMBL/GenBank/DDBJ databases">
        <title>Depth-based differentiation of microbial function through sediment-hosted aquifers and enrichment of novel symbionts in the deep terrestrial subsurface.</title>
        <authorList>
            <person name="Probst A.J."/>
            <person name="Ladd B."/>
            <person name="Jarett J.K."/>
            <person name="Geller-Mcgrath D.E."/>
            <person name="Sieber C.M.K."/>
            <person name="Emerson J.B."/>
            <person name="Anantharaman K."/>
            <person name="Thomas B.C."/>
            <person name="Malmstrom R."/>
            <person name="Stieglmeier M."/>
            <person name="Klingl A."/>
            <person name="Woyke T."/>
            <person name="Ryan C.M."/>
            <person name="Banfield J.F."/>
        </authorList>
    </citation>
    <scope>NUCLEOTIDE SEQUENCE [LARGE SCALE GENOMIC DNA]</scope>
</reference>
<dbReference type="AlphaFoldDB" id="A0A2H0WQH1"/>
<dbReference type="EMBL" id="PEZI01000008">
    <property type="protein sequence ID" value="PIS14865.1"/>
    <property type="molecule type" value="Genomic_DNA"/>
</dbReference>
<dbReference type="Pfam" id="PF00534">
    <property type="entry name" value="Glycos_transf_1"/>
    <property type="match status" value="1"/>
</dbReference>